<dbReference type="Proteomes" id="UP000238093">
    <property type="component" value="Chromosome I"/>
</dbReference>
<dbReference type="InterPro" id="IPR036725">
    <property type="entry name" value="ColE3_ribonuclease_sf"/>
</dbReference>
<dbReference type="AlphaFoldDB" id="A0A2K4W788"/>
<dbReference type="RefSeq" id="WP_032633702.1">
    <property type="nucleotide sequence ID" value="NZ_LT963408.1"/>
</dbReference>
<evidence type="ECO:0000259" key="6">
    <source>
        <dbReference type="Pfam" id="PF09000"/>
    </source>
</evidence>
<feature type="region of interest" description="Disordered" evidence="4">
    <location>
        <begin position="383"/>
        <end position="405"/>
    </location>
</feature>
<dbReference type="GO" id="GO:0016788">
    <property type="term" value="F:hydrolase activity, acting on ester bonds"/>
    <property type="evidence" value="ECO:0007669"/>
    <property type="project" value="InterPro"/>
</dbReference>
<keyword evidence="3" id="KW-0078">Bacteriocin</keyword>
<evidence type="ECO:0000256" key="4">
    <source>
        <dbReference type="SAM" id="MobiDB-lite"/>
    </source>
</evidence>
<dbReference type="Pfam" id="PF09000">
    <property type="entry name" value="Cytotoxic"/>
    <property type="match status" value="1"/>
</dbReference>
<organism evidence="7 8">
    <name type="scientific">Pseudomonas syringae group genomosp. 3</name>
    <dbReference type="NCBI Taxonomy" id="251701"/>
    <lineage>
        <taxon>Bacteria</taxon>
        <taxon>Pseudomonadati</taxon>
        <taxon>Pseudomonadota</taxon>
        <taxon>Gammaproteobacteria</taxon>
        <taxon>Pseudomonadales</taxon>
        <taxon>Pseudomonadaceae</taxon>
        <taxon>Pseudomonas</taxon>
    </lineage>
</organism>
<dbReference type="GO" id="GO:0043022">
    <property type="term" value="F:ribosome binding"/>
    <property type="evidence" value="ECO:0007669"/>
    <property type="project" value="InterPro"/>
</dbReference>
<evidence type="ECO:0000256" key="3">
    <source>
        <dbReference type="ARBA" id="ARBA00023048"/>
    </source>
</evidence>
<feature type="compositionally biased region" description="Polar residues" evidence="4">
    <location>
        <begin position="1"/>
        <end position="10"/>
    </location>
</feature>
<dbReference type="Gene3D" id="3.10.380.10">
    <property type="entry name" value="Colicin E3-like ribonuclease domain"/>
    <property type="match status" value="1"/>
</dbReference>
<dbReference type="GO" id="GO:0031640">
    <property type="term" value="P:killing of cells of another organism"/>
    <property type="evidence" value="ECO:0007669"/>
    <property type="project" value="UniProtKB-KW"/>
</dbReference>
<accession>A0A2K4W788</accession>
<evidence type="ECO:0000259" key="5">
    <source>
        <dbReference type="Pfam" id="PF06958"/>
    </source>
</evidence>
<keyword evidence="1" id="KW-0929">Antimicrobial</keyword>
<evidence type="ECO:0000313" key="8">
    <source>
        <dbReference type="Proteomes" id="UP000238093"/>
    </source>
</evidence>
<feature type="compositionally biased region" description="Basic and acidic residues" evidence="4">
    <location>
        <begin position="395"/>
        <end position="405"/>
    </location>
</feature>
<dbReference type="Pfam" id="PF06958">
    <property type="entry name" value="Pyocin_S"/>
    <property type="match status" value="1"/>
</dbReference>
<dbReference type="InterPro" id="IPR036302">
    <property type="entry name" value="Pyosin/cloacin_T_dom_sf"/>
</dbReference>
<feature type="domain" description="Colicin E3-like ribonuclease" evidence="6">
    <location>
        <begin position="325"/>
        <end position="404"/>
    </location>
</feature>
<dbReference type="InterPro" id="IPR009105">
    <property type="entry name" value="Colicin_E3_ribonuclease"/>
</dbReference>
<name>A0A2K4W788_9PSED</name>
<dbReference type="InterPro" id="IPR016128">
    <property type="entry name" value="Pyosin/cloacin_T_dom"/>
</dbReference>
<reference evidence="7 8" key="1">
    <citation type="submission" date="2017-11" db="EMBL/GenBank/DDBJ databases">
        <authorList>
            <person name="Han C.G."/>
        </authorList>
    </citation>
    <scope>NUCLEOTIDE SEQUENCE [LARGE SCALE GENOMIC DNA]</scope>
    <source>
        <strain evidence="7">CFBP6411</strain>
    </source>
</reference>
<feature type="domain" description="Pyosin/cloacin translocation" evidence="5">
    <location>
        <begin position="197"/>
        <end position="315"/>
    </location>
</feature>
<dbReference type="SUPFAM" id="SSF69369">
    <property type="entry name" value="Cloacin translocation domain"/>
    <property type="match status" value="1"/>
</dbReference>
<keyword evidence="2" id="KW-0044">Antibiotic</keyword>
<protein>
    <recommendedName>
        <fullName evidence="9">Toxin</fullName>
    </recommendedName>
</protein>
<evidence type="ECO:0008006" key="9">
    <source>
        <dbReference type="Google" id="ProtNLM"/>
    </source>
</evidence>
<evidence type="ECO:0000256" key="1">
    <source>
        <dbReference type="ARBA" id="ARBA00022529"/>
    </source>
</evidence>
<feature type="region of interest" description="Disordered" evidence="4">
    <location>
        <begin position="1"/>
        <end position="22"/>
    </location>
</feature>
<dbReference type="EMBL" id="LT963408">
    <property type="protein sequence ID" value="SOS31754.1"/>
    <property type="molecule type" value="Genomic_DNA"/>
</dbReference>
<dbReference type="GO" id="GO:0003723">
    <property type="term" value="F:RNA binding"/>
    <property type="evidence" value="ECO:0007669"/>
    <property type="project" value="InterPro"/>
</dbReference>
<evidence type="ECO:0000313" key="7">
    <source>
        <dbReference type="EMBL" id="SOS31754.1"/>
    </source>
</evidence>
<sequence>MSKQKPQTWRHSGGDGGGYRYLDDLTESELAIRRTEDEKSRDQIAKERAFQDEAFRKHEQKEKQLHQRQIEQDGHCGFVFSKSRKLPCGAINNMTPKESAPIEILDDYGDWAVLATGSAIGANPTPLKLIRSASGSADISRRLGGRLSLGLITKTIGSGVISGTMIGTVALLMPNNTAKDSAFYKREQYDLLEMGRTQVRINIKQLEKGHLTAYGFNTGIHPEWQNVPIVKAIQRNHEFIAELGQGINLTWTPAADADDILGIPALEVGSFPNLILVYPNSDRAKNAIEYPLYPPSYQDAILVFPLETGLQPIYVALSLSTSNYHPAPTSLPGFGDAVKAKRKTTVQNGGGLRKRWKTAKGLILEWDSQHGAIEMYDKRGKHLGEFDPGTGTQTKDADPKRSVEP</sequence>
<dbReference type="SUPFAM" id="SSF63840">
    <property type="entry name" value="Ribonuclease domain of colicin E3"/>
    <property type="match status" value="1"/>
</dbReference>
<gene>
    <name evidence="7" type="ORF">CFBP6411_00385</name>
</gene>
<evidence type="ECO:0000256" key="2">
    <source>
        <dbReference type="ARBA" id="ARBA00023022"/>
    </source>
</evidence>
<dbReference type="GO" id="GO:0042742">
    <property type="term" value="P:defense response to bacterium"/>
    <property type="evidence" value="ECO:0007669"/>
    <property type="project" value="UniProtKB-KW"/>
</dbReference>
<proteinExistence type="predicted"/>